<evidence type="ECO:0000313" key="1">
    <source>
        <dbReference type="EMBL" id="KAH6923482.1"/>
    </source>
</evidence>
<accession>A0ACB7RRF8</accession>
<name>A0ACB7RRF8_HYAAI</name>
<dbReference type="EMBL" id="CM023488">
    <property type="protein sequence ID" value="KAH6923482.1"/>
    <property type="molecule type" value="Genomic_DNA"/>
</dbReference>
<comment type="caution">
    <text evidence="1">The sequence shown here is derived from an EMBL/GenBank/DDBJ whole genome shotgun (WGS) entry which is preliminary data.</text>
</comment>
<dbReference type="Proteomes" id="UP000821845">
    <property type="component" value="Chromosome 8"/>
</dbReference>
<keyword evidence="2" id="KW-1185">Reference proteome</keyword>
<protein>
    <submittedName>
        <fullName evidence="1">Uncharacterized protein</fullName>
    </submittedName>
</protein>
<proteinExistence type="predicted"/>
<reference evidence="1" key="1">
    <citation type="submission" date="2020-05" db="EMBL/GenBank/DDBJ databases">
        <title>Large-scale comparative analyses of tick genomes elucidate their genetic diversity and vector capacities.</title>
        <authorList>
            <person name="Jia N."/>
            <person name="Wang J."/>
            <person name="Shi W."/>
            <person name="Du L."/>
            <person name="Sun Y."/>
            <person name="Zhan W."/>
            <person name="Jiang J."/>
            <person name="Wang Q."/>
            <person name="Zhang B."/>
            <person name="Ji P."/>
            <person name="Sakyi L.B."/>
            <person name="Cui X."/>
            <person name="Yuan T."/>
            <person name="Jiang B."/>
            <person name="Yang W."/>
            <person name="Lam T.T.-Y."/>
            <person name="Chang Q."/>
            <person name="Ding S."/>
            <person name="Wang X."/>
            <person name="Zhu J."/>
            <person name="Ruan X."/>
            <person name="Zhao L."/>
            <person name="Wei J."/>
            <person name="Que T."/>
            <person name="Du C."/>
            <person name="Cheng J."/>
            <person name="Dai P."/>
            <person name="Han X."/>
            <person name="Huang E."/>
            <person name="Gao Y."/>
            <person name="Liu J."/>
            <person name="Shao H."/>
            <person name="Ye R."/>
            <person name="Li L."/>
            <person name="Wei W."/>
            <person name="Wang X."/>
            <person name="Wang C."/>
            <person name="Yang T."/>
            <person name="Huo Q."/>
            <person name="Li W."/>
            <person name="Guo W."/>
            <person name="Chen H."/>
            <person name="Zhou L."/>
            <person name="Ni X."/>
            <person name="Tian J."/>
            <person name="Zhou Y."/>
            <person name="Sheng Y."/>
            <person name="Liu T."/>
            <person name="Pan Y."/>
            <person name="Xia L."/>
            <person name="Li J."/>
            <person name="Zhao F."/>
            <person name="Cao W."/>
        </authorList>
    </citation>
    <scope>NUCLEOTIDE SEQUENCE</scope>
    <source>
        <strain evidence="1">Hyas-2018</strain>
    </source>
</reference>
<sequence length="87" mass="9200">MLPLASSCDAQRTHPRPRDSFSEPSHLLTAGLYARCVAGRLVVATSRLLSLTAAGSEVFTSSDSSEQTSACRHSRSGRVIPIGIFGP</sequence>
<evidence type="ECO:0000313" key="2">
    <source>
        <dbReference type="Proteomes" id="UP000821845"/>
    </source>
</evidence>
<organism evidence="1 2">
    <name type="scientific">Hyalomma asiaticum</name>
    <name type="common">Tick</name>
    <dbReference type="NCBI Taxonomy" id="266040"/>
    <lineage>
        <taxon>Eukaryota</taxon>
        <taxon>Metazoa</taxon>
        <taxon>Ecdysozoa</taxon>
        <taxon>Arthropoda</taxon>
        <taxon>Chelicerata</taxon>
        <taxon>Arachnida</taxon>
        <taxon>Acari</taxon>
        <taxon>Parasitiformes</taxon>
        <taxon>Ixodida</taxon>
        <taxon>Ixodoidea</taxon>
        <taxon>Ixodidae</taxon>
        <taxon>Hyalomminae</taxon>
        <taxon>Hyalomma</taxon>
    </lineage>
</organism>
<gene>
    <name evidence="1" type="ORF">HPB50_001735</name>
</gene>